<evidence type="ECO:0000256" key="2">
    <source>
        <dbReference type="ARBA" id="ARBA00022723"/>
    </source>
</evidence>
<dbReference type="GO" id="GO:0046872">
    <property type="term" value="F:metal ion binding"/>
    <property type="evidence" value="ECO:0007669"/>
    <property type="project" value="UniProtKB-KW"/>
</dbReference>
<keyword evidence="3" id="KW-0560">Oxidoreductase</keyword>
<feature type="region of interest" description="Disordered" evidence="6">
    <location>
        <begin position="1"/>
        <end position="77"/>
    </location>
</feature>
<keyword evidence="2 5" id="KW-0479">Metal-binding</keyword>
<feature type="binding site" evidence="5">
    <location>
        <position position="450"/>
    </location>
    <ligand>
        <name>Fe cation</name>
        <dbReference type="ChEBI" id="CHEBI:24875"/>
        <note>catalytic</note>
    </ligand>
</feature>
<gene>
    <name evidence="7" type="ORF">IWQ60_005117</name>
</gene>
<feature type="region of interest" description="Disordered" evidence="6">
    <location>
        <begin position="613"/>
        <end position="648"/>
    </location>
</feature>
<evidence type="ECO:0000256" key="5">
    <source>
        <dbReference type="PIRSR" id="PIRSR604294-1"/>
    </source>
</evidence>
<dbReference type="AlphaFoldDB" id="A0A9W8A6W7"/>
<feature type="compositionally biased region" description="Low complexity" evidence="6">
    <location>
        <begin position="40"/>
        <end position="53"/>
    </location>
</feature>
<evidence type="ECO:0000256" key="3">
    <source>
        <dbReference type="ARBA" id="ARBA00023002"/>
    </source>
</evidence>
<feature type="compositionally biased region" description="Basic and acidic residues" evidence="6">
    <location>
        <begin position="105"/>
        <end position="114"/>
    </location>
</feature>
<dbReference type="InterPro" id="IPR004294">
    <property type="entry name" value="Carotenoid_Oase"/>
</dbReference>
<feature type="binding site" evidence="5">
    <location>
        <position position="329"/>
    </location>
    <ligand>
        <name>Fe cation</name>
        <dbReference type="ChEBI" id="CHEBI:24875"/>
        <note>catalytic</note>
    </ligand>
</feature>
<comment type="cofactor">
    <cofactor evidence="5">
        <name>Fe(2+)</name>
        <dbReference type="ChEBI" id="CHEBI:29033"/>
    </cofactor>
    <text evidence="5">Binds 1 Fe(2+) ion per subunit.</text>
</comment>
<comment type="similarity">
    <text evidence="1">Belongs to the carotenoid oxygenase family.</text>
</comment>
<evidence type="ECO:0000256" key="6">
    <source>
        <dbReference type="SAM" id="MobiDB-lite"/>
    </source>
</evidence>
<dbReference type="GO" id="GO:0016121">
    <property type="term" value="P:carotene catabolic process"/>
    <property type="evidence" value="ECO:0007669"/>
    <property type="project" value="TreeGrafter"/>
</dbReference>
<evidence type="ECO:0000313" key="7">
    <source>
        <dbReference type="EMBL" id="KAJ1924561.1"/>
    </source>
</evidence>
<name>A0A9W8A6W7_9FUNG</name>
<organism evidence="7 8">
    <name type="scientific">Tieghemiomyces parasiticus</name>
    <dbReference type="NCBI Taxonomy" id="78921"/>
    <lineage>
        <taxon>Eukaryota</taxon>
        <taxon>Fungi</taxon>
        <taxon>Fungi incertae sedis</taxon>
        <taxon>Zoopagomycota</taxon>
        <taxon>Kickxellomycotina</taxon>
        <taxon>Dimargaritomycetes</taxon>
        <taxon>Dimargaritales</taxon>
        <taxon>Dimargaritaceae</taxon>
        <taxon>Tieghemiomyces</taxon>
    </lineage>
</organism>
<feature type="binding site" evidence="5">
    <location>
        <position position="382"/>
    </location>
    <ligand>
        <name>Fe cation</name>
        <dbReference type="ChEBI" id="CHEBI:24875"/>
        <note>catalytic</note>
    </ligand>
</feature>
<protein>
    <recommendedName>
        <fullName evidence="9">Carotenoid oxygenase</fullName>
    </recommendedName>
</protein>
<proteinExistence type="inferred from homology"/>
<dbReference type="Pfam" id="PF03055">
    <property type="entry name" value="RPE65"/>
    <property type="match status" value="1"/>
</dbReference>
<comment type="caution">
    <text evidence="7">The sequence shown here is derived from an EMBL/GenBank/DDBJ whole genome shotgun (WGS) entry which is preliminary data.</text>
</comment>
<dbReference type="Proteomes" id="UP001150569">
    <property type="component" value="Unassembled WGS sequence"/>
</dbReference>
<feature type="region of interest" description="Disordered" evidence="6">
    <location>
        <begin position="99"/>
        <end position="130"/>
    </location>
</feature>
<dbReference type="PANTHER" id="PTHR10543:SF24">
    <property type="entry name" value="CAROTENOID ISOMEROOXYGENASE"/>
    <property type="match status" value="1"/>
</dbReference>
<dbReference type="OrthoDB" id="407010at2759"/>
<evidence type="ECO:0000313" key="8">
    <source>
        <dbReference type="Proteomes" id="UP001150569"/>
    </source>
</evidence>
<dbReference type="PANTHER" id="PTHR10543">
    <property type="entry name" value="BETA-CAROTENE DIOXYGENASE"/>
    <property type="match status" value="1"/>
</dbReference>
<evidence type="ECO:0000256" key="4">
    <source>
        <dbReference type="ARBA" id="ARBA00023004"/>
    </source>
</evidence>
<dbReference type="GO" id="GO:0010436">
    <property type="term" value="F:carotenoid dioxygenase activity"/>
    <property type="evidence" value="ECO:0007669"/>
    <property type="project" value="TreeGrafter"/>
</dbReference>
<feature type="binding site" evidence="5">
    <location>
        <position position="692"/>
    </location>
    <ligand>
        <name>Fe cation</name>
        <dbReference type="ChEBI" id="CHEBI:24875"/>
        <note>catalytic</note>
    </ligand>
</feature>
<feature type="compositionally biased region" description="Acidic residues" evidence="6">
    <location>
        <begin position="635"/>
        <end position="648"/>
    </location>
</feature>
<dbReference type="EMBL" id="JANBPT010000266">
    <property type="protein sequence ID" value="KAJ1924561.1"/>
    <property type="molecule type" value="Genomic_DNA"/>
</dbReference>
<feature type="compositionally biased region" description="Polar residues" evidence="6">
    <location>
        <begin position="23"/>
        <end position="36"/>
    </location>
</feature>
<accession>A0A9W8A6W7</accession>
<evidence type="ECO:0008006" key="9">
    <source>
        <dbReference type="Google" id="ProtNLM"/>
    </source>
</evidence>
<keyword evidence="8" id="KW-1185">Reference proteome</keyword>
<keyword evidence="4 5" id="KW-0408">Iron</keyword>
<sequence length="704" mass="77067">MSDTDIVVVEAPTPPVQAKKTESTAPASEEVISTTPKADPITSESPTTSTSEIRPVAATTTAPETHTQPEEPAPVAIKSPVVKAVKFREPEVGKDFIEPSAARTPEPEPAKEIVRPTPTEPRLQAPPGRPITHVGGFRNAREQSRPVTAPLLSGSLPADLQGTLYTLGPGTFDLKYSRRGQNGTETRPFTFGHWFDHLPLVGRLTFGGPAGSVEYCSRLTAQAMASKIETSHGYLPKLPGALYRTDTNTSFLSKLMGGSTKRQSKSPGKEVCHGSIATEFIWPGDERAVVCLNHTGQIQKIDPVTLEPREVVLWDEIDANFMGTQTAPHVHYDRDTGETIGLAVDIGYQTTEFNVFATRHNVADGPTSTLLANFVARPSLIHSFAVTPRYVVIVAPPMHGTLAGLRFAWKSSLLDTFTFNPQEPTLIYVVSRAEHRLVATYQADPFFSLHHINAFEDDRGNVYVDLVTYVNDLLLEQLTLARLRDPTVPLQLPTPEIRRYLLANVPTEAARAPSAATVAAGRAMDLPLAHFSTPAKSGVELPCVHPAFRQYAHRYVYGIGHVHPHPMLSTGFWDALSKVDMLRKEDTRQWAESGCYPGEPVFVPRPARNRNKEAASLGAADAVQEDGGDMPTEPEREEEEEEDAVDEEDGYILSTVYDSRHDRSFVLVLDARDMQEVARVGLPHVVPLAFGHGAFRAHRASTTS</sequence>
<reference evidence="7" key="1">
    <citation type="submission" date="2022-07" db="EMBL/GenBank/DDBJ databases">
        <title>Phylogenomic reconstructions and comparative analyses of Kickxellomycotina fungi.</title>
        <authorList>
            <person name="Reynolds N.K."/>
            <person name="Stajich J.E."/>
            <person name="Barry K."/>
            <person name="Grigoriev I.V."/>
            <person name="Crous P."/>
            <person name="Smith M.E."/>
        </authorList>
    </citation>
    <scope>NUCLEOTIDE SEQUENCE</scope>
    <source>
        <strain evidence="7">RSA 861</strain>
    </source>
</reference>
<evidence type="ECO:0000256" key="1">
    <source>
        <dbReference type="ARBA" id="ARBA00006787"/>
    </source>
</evidence>